<dbReference type="Proteomes" id="UP000031196">
    <property type="component" value="Unassembled WGS sequence"/>
</dbReference>
<dbReference type="PANTHER" id="PTHR43649:SF33">
    <property type="entry name" value="POLYGALACTURONAN_RHAMNOGALACTURONAN-BINDING PROTEIN YTCQ"/>
    <property type="match status" value="1"/>
</dbReference>
<gene>
    <name evidence="3" type="ORF">RM50_06645</name>
</gene>
<evidence type="ECO:0000313" key="4">
    <source>
        <dbReference type="Proteomes" id="UP000031196"/>
    </source>
</evidence>
<sequence>MDSKFKARSRTVLAVAATSAALLTGCGSGASAPAAKDDGQPIEVWARAGTDASTTYAALFKEFTAKTGVPVNFQGVPDLDQQLQTRAASKKLPDIVINDSAALGNYTSQGYLQKVDRSSVSGGDKIADSLWTETVGQDGATYGIPFSRQTMVTMIRKDWREKLGLPVPKTQDDLAALATAFATKDPDGNGQADTFGMTVPGSTERGYLGWWASSYLWQDGGAYLKNNGNGKYTAAASSSETQQGVTWIKQQFCTPGNTQPGALTAATSAASPFFQTGKTGIILTGPYNFSSFDTALGKDKYEVIEAPKGSVDNTVLAEGENIYVTATNGKKDQTRKVIDYLVSADGQKAGMTAGKQPVVRVPVNSDVDAAAVYNDPRWTVVQDALKNSSKSFPSAINFVPVKQAAAEALNKIFSDCAADNVASGLKDLDSAITHELTSQNATS</sequence>
<feature type="chain" id="PRO_5002102712" evidence="2">
    <location>
        <begin position="31"/>
        <end position="443"/>
    </location>
</feature>
<dbReference type="PROSITE" id="PS51257">
    <property type="entry name" value="PROKAR_LIPOPROTEIN"/>
    <property type="match status" value="1"/>
</dbReference>
<reference evidence="3 4" key="1">
    <citation type="submission" date="2014-12" db="EMBL/GenBank/DDBJ databases">
        <title>Genome sequencing of Arthrobacter phenanthrenivorans SWC37.</title>
        <authorList>
            <person name="Tan P.W."/>
            <person name="Chan K.-G."/>
        </authorList>
    </citation>
    <scope>NUCLEOTIDE SEQUENCE [LARGE SCALE GENOMIC DNA]</scope>
    <source>
        <strain evidence="3 4">SWC37</strain>
    </source>
</reference>
<evidence type="ECO:0000256" key="1">
    <source>
        <dbReference type="ARBA" id="ARBA00022729"/>
    </source>
</evidence>
<comment type="caution">
    <text evidence="3">The sequence shown here is derived from an EMBL/GenBank/DDBJ whole genome shotgun (WGS) entry which is preliminary data.</text>
</comment>
<dbReference type="SUPFAM" id="SSF53850">
    <property type="entry name" value="Periplasmic binding protein-like II"/>
    <property type="match status" value="1"/>
</dbReference>
<dbReference type="RefSeq" id="WP_043451074.1">
    <property type="nucleotide sequence ID" value="NZ_JWTB01000012.1"/>
</dbReference>
<dbReference type="AlphaFoldDB" id="A0A0B4DMM7"/>
<dbReference type="InterPro" id="IPR050490">
    <property type="entry name" value="Bact_solute-bd_prot1"/>
</dbReference>
<dbReference type="PANTHER" id="PTHR43649">
    <property type="entry name" value="ARABINOSE-BINDING PROTEIN-RELATED"/>
    <property type="match status" value="1"/>
</dbReference>
<name>A0A0B4DMM7_PSEPS</name>
<accession>A0A0B4DMM7</accession>
<evidence type="ECO:0000313" key="3">
    <source>
        <dbReference type="EMBL" id="KIC67946.1"/>
    </source>
</evidence>
<dbReference type="OrthoDB" id="9770625at2"/>
<keyword evidence="1 2" id="KW-0732">Signal</keyword>
<proteinExistence type="predicted"/>
<protein>
    <submittedName>
        <fullName evidence="3">ABC transporter substrate-binding protein</fullName>
    </submittedName>
</protein>
<evidence type="ECO:0000256" key="2">
    <source>
        <dbReference type="SAM" id="SignalP"/>
    </source>
</evidence>
<organism evidence="3 4">
    <name type="scientific">Pseudarthrobacter phenanthrenivorans</name>
    <name type="common">Arthrobacter phenanthrenivorans</name>
    <dbReference type="NCBI Taxonomy" id="361575"/>
    <lineage>
        <taxon>Bacteria</taxon>
        <taxon>Bacillati</taxon>
        <taxon>Actinomycetota</taxon>
        <taxon>Actinomycetes</taxon>
        <taxon>Micrococcales</taxon>
        <taxon>Micrococcaceae</taxon>
        <taxon>Pseudarthrobacter</taxon>
    </lineage>
</organism>
<feature type="signal peptide" evidence="2">
    <location>
        <begin position="1"/>
        <end position="30"/>
    </location>
</feature>
<dbReference type="Gene3D" id="3.40.190.10">
    <property type="entry name" value="Periplasmic binding protein-like II"/>
    <property type="match status" value="1"/>
</dbReference>
<dbReference type="EMBL" id="JWTB01000012">
    <property type="protein sequence ID" value="KIC67946.1"/>
    <property type="molecule type" value="Genomic_DNA"/>
</dbReference>